<evidence type="ECO:0000256" key="1">
    <source>
        <dbReference type="SAM" id="Phobius"/>
    </source>
</evidence>
<keyword evidence="1" id="KW-0472">Membrane</keyword>
<keyword evidence="3" id="KW-1185">Reference proteome</keyword>
<feature type="transmembrane region" description="Helical" evidence="1">
    <location>
        <begin position="39"/>
        <end position="58"/>
    </location>
</feature>
<protein>
    <submittedName>
        <fullName evidence="2">Uncharacterized protein</fullName>
    </submittedName>
</protein>
<proteinExistence type="predicted"/>
<accession>A0A5N6UWR9</accession>
<evidence type="ECO:0000313" key="3">
    <source>
        <dbReference type="Proteomes" id="UP000326950"/>
    </source>
</evidence>
<organism evidence="2 3">
    <name type="scientific">Aspergillus tamarii</name>
    <dbReference type="NCBI Taxonomy" id="41984"/>
    <lineage>
        <taxon>Eukaryota</taxon>
        <taxon>Fungi</taxon>
        <taxon>Dikarya</taxon>
        <taxon>Ascomycota</taxon>
        <taxon>Pezizomycotina</taxon>
        <taxon>Eurotiomycetes</taxon>
        <taxon>Eurotiomycetidae</taxon>
        <taxon>Eurotiales</taxon>
        <taxon>Aspergillaceae</taxon>
        <taxon>Aspergillus</taxon>
        <taxon>Aspergillus subgen. Circumdati</taxon>
    </lineage>
</organism>
<keyword evidence="1" id="KW-0812">Transmembrane</keyword>
<dbReference type="Proteomes" id="UP000326950">
    <property type="component" value="Unassembled WGS sequence"/>
</dbReference>
<keyword evidence="1" id="KW-1133">Transmembrane helix</keyword>
<sequence length="59" mass="6747">MGARYAGRVLRRSSSTDIRTFLVEIPICPYRNAHKTFSASSSSSFFSFFSFFFFCSLLT</sequence>
<dbReference type="EMBL" id="ML738621">
    <property type="protein sequence ID" value="KAE8163044.1"/>
    <property type="molecule type" value="Genomic_DNA"/>
</dbReference>
<name>A0A5N6UWR9_ASPTM</name>
<gene>
    <name evidence="2" type="ORF">BDV40DRAFT_263618</name>
</gene>
<evidence type="ECO:0000313" key="2">
    <source>
        <dbReference type="EMBL" id="KAE8163044.1"/>
    </source>
</evidence>
<dbReference type="AlphaFoldDB" id="A0A5N6UWR9"/>
<reference evidence="2 3" key="1">
    <citation type="submission" date="2019-04" db="EMBL/GenBank/DDBJ databases">
        <title>Friends and foes A comparative genomics study of 23 Aspergillus species from section Flavi.</title>
        <authorList>
            <consortium name="DOE Joint Genome Institute"/>
            <person name="Kjaerbolling I."/>
            <person name="Vesth T."/>
            <person name="Frisvad J.C."/>
            <person name="Nybo J.L."/>
            <person name="Theobald S."/>
            <person name="Kildgaard S."/>
            <person name="Isbrandt T."/>
            <person name="Kuo A."/>
            <person name="Sato A."/>
            <person name="Lyhne E.K."/>
            <person name="Kogle M.E."/>
            <person name="Wiebenga A."/>
            <person name="Kun R.S."/>
            <person name="Lubbers R.J."/>
            <person name="Makela M.R."/>
            <person name="Barry K."/>
            <person name="Chovatia M."/>
            <person name="Clum A."/>
            <person name="Daum C."/>
            <person name="Haridas S."/>
            <person name="He G."/>
            <person name="LaButti K."/>
            <person name="Lipzen A."/>
            <person name="Mondo S."/>
            <person name="Riley R."/>
            <person name="Salamov A."/>
            <person name="Simmons B.A."/>
            <person name="Magnuson J.K."/>
            <person name="Henrissat B."/>
            <person name="Mortensen U.H."/>
            <person name="Larsen T.O."/>
            <person name="Devries R.P."/>
            <person name="Grigoriev I.V."/>
            <person name="Machida M."/>
            <person name="Baker S.E."/>
            <person name="Andersen M.R."/>
        </authorList>
    </citation>
    <scope>NUCLEOTIDE SEQUENCE [LARGE SCALE GENOMIC DNA]</scope>
    <source>
        <strain evidence="2 3">CBS 117626</strain>
    </source>
</reference>